<comment type="caution">
    <text evidence="3">The sequence shown here is derived from an EMBL/GenBank/DDBJ whole genome shotgun (WGS) entry which is preliminary data.</text>
</comment>
<proteinExistence type="predicted"/>
<protein>
    <submittedName>
        <fullName evidence="3">NYN domain-containing protein</fullName>
    </submittedName>
</protein>
<dbReference type="InterPro" id="IPR021139">
    <property type="entry name" value="NYN"/>
</dbReference>
<reference evidence="3 4" key="1">
    <citation type="submission" date="2024-09" db="EMBL/GenBank/DDBJ databases">
        <title>Laminarin stimulates single cell rates of sulfate reduction while oxygen inhibits transcriptomic activity in coastal marine sediment.</title>
        <authorList>
            <person name="Lindsay M."/>
            <person name="Orcutt B."/>
            <person name="Emerson D."/>
            <person name="Stepanauskas R."/>
            <person name="D'Angelo T."/>
        </authorList>
    </citation>
    <scope>NUCLEOTIDE SEQUENCE [LARGE SCALE GENOMIC DNA]</scope>
    <source>
        <strain evidence="3">SAG AM-311-K15</strain>
    </source>
</reference>
<dbReference type="PANTHER" id="PTHR35458:SF8">
    <property type="entry name" value="SLR0650 PROTEIN"/>
    <property type="match status" value="1"/>
</dbReference>
<dbReference type="Proteomes" id="UP001594351">
    <property type="component" value="Unassembled WGS sequence"/>
</dbReference>
<evidence type="ECO:0000313" key="3">
    <source>
        <dbReference type="EMBL" id="MFC1850903.1"/>
    </source>
</evidence>
<dbReference type="InterPro" id="IPR047140">
    <property type="entry name" value="LabA"/>
</dbReference>
<evidence type="ECO:0000259" key="2">
    <source>
        <dbReference type="Pfam" id="PF01936"/>
    </source>
</evidence>
<accession>A0ABV6YXV3</accession>
<feature type="region of interest" description="Disordered" evidence="1">
    <location>
        <begin position="1"/>
        <end position="33"/>
    </location>
</feature>
<name>A0ABV6YXV3_UNCC1</name>
<gene>
    <name evidence="3" type="ORF">ACFL27_11975</name>
</gene>
<feature type="domain" description="NYN" evidence="2">
    <location>
        <begin position="212"/>
        <end position="360"/>
    </location>
</feature>
<evidence type="ECO:0000256" key="1">
    <source>
        <dbReference type="SAM" id="MobiDB-lite"/>
    </source>
</evidence>
<dbReference type="EMBL" id="JBHPBY010000133">
    <property type="protein sequence ID" value="MFC1850903.1"/>
    <property type="molecule type" value="Genomic_DNA"/>
</dbReference>
<sequence>MTSSVSSQQSEKEQKSGPKVPKRNTPSISYSALKHKVQKLERDLVQARKREKITTDKLKRALSSERKLQSELSFLKKKNLKKEEQLDKLTHNYKVSIKDLNQSKIKLAAAMEKGSKCDQFRKLWEDEKRKREVAQTRLHDFMEFSEDKDLHNLLNRMDEFIEGGIKEREEQIRYLDRTRDRAVQSIRILEKEKAINLGLLKTKTVNRKIGERLGVFVDVQNMFYAARQQFSGRLDFQRLLNLAANERRLHKAVAYIIQTPDIDQTNFISLLTHCGYEVKSKDLRTRLDGSAKGNWDMEMAMDIISFLPKIDVVILVSGDGDFVPLVQKIKNEYNIRCEVFGFEHNTAVDLKEVADVFHPIGKDMILDSVNDRGNDHNSTA</sequence>
<dbReference type="Gene3D" id="3.40.50.1010">
    <property type="entry name" value="5'-nuclease"/>
    <property type="match status" value="1"/>
</dbReference>
<keyword evidence="4" id="KW-1185">Reference proteome</keyword>
<organism evidence="3 4">
    <name type="scientific">candidate division CSSED10-310 bacterium</name>
    <dbReference type="NCBI Taxonomy" id="2855610"/>
    <lineage>
        <taxon>Bacteria</taxon>
        <taxon>Bacteria division CSSED10-310</taxon>
    </lineage>
</organism>
<dbReference type="PANTHER" id="PTHR35458">
    <property type="entry name" value="SLR0755 PROTEIN"/>
    <property type="match status" value="1"/>
</dbReference>
<dbReference type="Pfam" id="PF01936">
    <property type="entry name" value="NYN"/>
    <property type="match status" value="1"/>
</dbReference>
<dbReference type="CDD" id="cd10911">
    <property type="entry name" value="PIN_LabA"/>
    <property type="match status" value="1"/>
</dbReference>
<evidence type="ECO:0000313" key="4">
    <source>
        <dbReference type="Proteomes" id="UP001594351"/>
    </source>
</evidence>